<dbReference type="EMBL" id="VTPC01091088">
    <property type="protein sequence ID" value="KAF2879723.1"/>
    <property type="molecule type" value="Genomic_DNA"/>
</dbReference>
<dbReference type="GO" id="GO:0008061">
    <property type="term" value="F:chitin binding"/>
    <property type="evidence" value="ECO:0007669"/>
    <property type="project" value="InterPro"/>
</dbReference>
<protein>
    <recommendedName>
        <fullName evidence="1">Chitin-binding type-2 domain-containing protein</fullName>
    </recommendedName>
</protein>
<feature type="domain" description="Chitin-binding type-2" evidence="1">
    <location>
        <begin position="72"/>
        <end position="135"/>
    </location>
</feature>
<dbReference type="SMART" id="SM00494">
    <property type="entry name" value="ChtBD2"/>
    <property type="match status" value="1"/>
</dbReference>
<dbReference type="SUPFAM" id="SSF57625">
    <property type="entry name" value="Invertebrate chitin-binding proteins"/>
    <property type="match status" value="1"/>
</dbReference>
<reference evidence="2" key="1">
    <citation type="submission" date="2019-08" db="EMBL/GenBank/DDBJ databases">
        <title>The genome of the North American firefly Photinus pyralis.</title>
        <authorList>
            <consortium name="Photinus pyralis genome working group"/>
            <person name="Fallon T.R."/>
            <person name="Sander Lower S.E."/>
            <person name="Weng J.-K."/>
        </authorList>
    </citation>
    <scope>NUCLEOTIDE SEQUENCE</scope>
    <source>
        <strain evidence="2">TRF0915ILg1</strain>
        <tissue evidence="2">Whole body</tissue>
    </source>
</reference>
<dbReference type="Proteomes" id="UP000801492">
    <property type="component" value="Unassembled WGS sequence"/>
</dbReference>
<dbReference type="Gene3D" id="2.170.140.10">
    <property type="entry name" value="Chitin binding domain"/>
    <property type="match status" value="1"/>
</dbReference>
<dbReference type="AlphaFoldDB" id="A0A8K0C7Z1"/>
<dbReference type="InterPro" id="IPR002557">
    <property type="entry name" value="Chitin-bd_dom"/>
</dbReference>
<accession>A0A8K0C7Z1</accession>
<organism evidence="2 3">
    <name type="scientific">Ignelater luminosus</name>
    <name type="common">Cucubano</name>
    <name type="synonym">Pyrophorus luminosus</name>
    <dbReference type="NCBI Taxonomy" id="2038154"/>
    <lineage>
        <taxon>Eukaryota</taxon>
        <taxon>Metazoa</taxon>
        <taxon>Ecdysozoa</taxon>
        <taxon>Arthropoda</taxon>
        <taxon>Hexapoda</taxon>
        <taxon>Insecta</taxon>
        <taxon>Pterygota</taxon>
        <taxon>Neoptera</taxon>
        <taxon>Endopterygota</taxon>
        <taxon>Coleoptera</taxon>
        <taxon>Polyphaga</taxon>
        <taxon>Elateriformia</taxon>
        <taxon>Elateroidea</taxon>
        <taxon>Elateridae</taxon>
        <taxon>Agrypninae</taxon>
        <taxon>Pyrophorini</taxon>
        <taxon>Ignelater</taxon>
    </lineage>
</organism>
<evidence type="ECO:0000259" key="1">
    <source>
        <dbReference type="PROSITE" id="PS50940"/>
    </source>
</evidence>
<keyword evidence="3" id="KW-1185">Reference proteome</keyword>
<proteinExistence type="predicted"/>
<evidence type="ECO:0000313" key="2">
    <source>
        <dbReference type="EMBL" id="KAF2879723.1"/>
    </source>
</evidence>
<gene>
    <name evidence="2" type="ORF">ILUMI_26441</name>
</gene>
<dbReference type="OrthoDB" id="6761665at2759"/>
<dbReference type="Pfam" id="PF01607">
    <property type="entry name" value="CBM_14"/>
    <property type="match status" value="1"/>
</dbReference>
<dbReference type="PROSITE" id="PS50940">
    <property type="entry name" value="CHIT_BIND_II"/>
    <property type="match status" value="1"/>
</dbReference>
<dbReference type="GO" id="GO:0005576">
    <property type="term" value="C:extracellular region"/>
    <property type="evidence" value="ECO:0007669"/>
    <property type="project" value="InterPro"/>
</dbReference>
<sequence>MDIYTYLHNRFPPVTCTVPGPKCGDDCQTLYFCTRVGDELIPQYLDTCRGLTCNKDRCSRNPSLECAIKGIDFECRSLEGMYPDPGSCKKFHYCVPEYESDQLNRTTSACKGNFGYNPRTTYCDVPLLPGGTCSGDPIPLCRRPGDNGAIKANPTLYYICGRYLGTGILYPYLHMCANGKTYNATLFDCQ</sequence>
<dbReference type="InterPro" id="IPR036508">
    <property type="entry name" value="Chitin-bd_dom_sf"/>
</dbReference>
<evidence type="ECO:0000313" key="3">
    <source>
        <dbReference type="Proteomes" id="UP000801492"/>
    </source>
</evidence>
<name>A0A8K0C7Z1_IGNLU</name>
<comment type="caution">
    <text evidence="2">The sequence shown here is derived from an EMBL/GenBank/DDBJ whole genome shotgun (WGS) entry which is preliminary data.</text>
</comment>